<dbReference type="NCBIfam" id="TIGR00231">
    <property type="entry name" value="small_GTP"/>
    <property type="match status" value="1"/>
</dbReference>
<evidence type="ECO:0000313" key="10">
    <source>
        <dbReference type="Proteomes" id="UP000788993"/>
    </source>
</evidence>
<feature type="domain" description="Major facilitator superfamily (MFS) profile" evidence="8">
    <location>
        <begin position="285"/>
        <end position="700"/>
    </location>
</feature>
<feature type="transmembrane region" description="Helical" evidence="7">
    <location>
        <begin position="351"/>
        <end position="370"/>
    </location>
</feature>
<name>A0A9P8PUC2_9ASCO</name>
<dbReference type="InterPro" id="IPR005225">
    <property type="entry name" value="Small_GTP-bd"/>
</dbReference>
<dbReference type="PANTHER" id="PTHR43791:SF46">
    <property type="entry name" value="MAJOR FACILITATOR SUPERFAMILY (MFS) PROFILE DOMAIN-CONTAINING PROTEIN-RELATED"/>
    <property type="match status" value="1"/>
</dbReference>
<dbReference type="FunFam" id="1.20.1250.20:FF:000013">
    <property type="entry name" value="MFS general substrate transporter"/>
    <property type="match status" value="1"/>
</dbReference>
<dbReference type="GO" id="GO:0003924">
    <property type="term" value="F:GTPase activity"/>
    <property type="evidence" value="ECO:0007669"/>
    <property type="project" value="InterPro"/>
</dbReference>
<feature type="transmembrane region" description="Helical" evidence="7">
    <location>
        <begin position="605"/>
        <end position="628"/>
    </location>
</feature>
<comment type="caution">
    <text evidence="9">The sequence shown here is derived from an EMBL/GenBank/DDBJ whole genome shotgun (WGS) entry which is preliminary data.</text>
</comment>
<dbReference type="Gene3D" id="1.20.1250.20">
    <property type="entry name" value="MFS general substrate transporter like domains"/>
    <property type="match status" value="1"/>
</dbReference>
<evidence type="ECO:0000259" key="8">
    <source>
        <dbReference type="PROSITE" id="PS50850"/>
    </source>
</evidence>
<feature type="transmembrane region" description="Helical" evidence="7">
    <location>
        <begin position="579"/>
        <end position="599"/>
    </location>
</feature>
<dbReference type="InterPro" id="IPR020846">
    <property type="entry name" value="MFS_dom"/>
</dbReference>
<accession>A0A9P8PUC2</accession>
<reference evidence="9" key="2">
    <citation type="submission" date="2021-01" db="EMBL/GenBank/DDBJ databases">
        <authorList>
            <person name="Schikora-Tamarit M.A."/>
        </authorList>
    </citation>
    <scope>NUCLEOTIDE SEQUENCE</scope>
    <source>
        <strain evidence="9">NCAIM Y.01608</strain>
    </source>
</reference>
<feature type="transmembrane region" description="Helical" evidence="7">
    <location>
        <begin position="671"/>
        <end position="692"/>
    </location>
</feature>
<evidence type="ECO:0000256" key="3">
    <source>
        <dbReference type="ARBA" id="ARBA00022692"/>
    </source>
</evidence>
<dbReference type="FunFam" id="1.20.1250.20:FF:000057">
    <property type="entry name" value="MFS general substrate transporter"/>
    <property type="match status" value="1"/>
</dbReference>
<evidence type="ECO:0000256" key="7">
    <source>
        <dbReference type="SAM" id="Phobius"/>
    </source>
</evidence>
<evidence type="ECO:0000313" key="9">
    <source>
        <dbReference type="EMBL" id="KAH3677742.1"/>
    </source>
</evidence>
<dbReference type="Gene3D" id="3.40.50.720">
    <property type="entry name" value="NAD(P)-binding Rossmann-like Domain"/>
    <property type="match status" value="1"/>
</dbReference>
<dbReference type="AlphaFoldDB" id="A0A9P8PUC2"/>
<dbReference type="PRINTS" id="PR00449">
    <property type="entry name" value="RASTRNSFRMNG"/>
</dbReference>
<reference evidence="9" key="1">
    <citation type="journal article" date="2021" name="Open Biol.">
        <title>Shared evolutionary footprints suggest mitochondrial oxidative damage underlies multiple complex I losses in fungi.</title>
        <authorList>
            <person name="Schikora-Tamarit M.A."/>
            <person name="Marcet-Houben M."/>
            <person name="Nosek J."/>
            <person name="Gabaldon T."/>
        </authorList>
    </citation>
    <scope>NUCLEOTIDE SEQUENCE</scope>
    <source>
        <strain evidence="9">NCAIM Y.01608</strain>
    </source>
</reference>
<dbReference type="EMBL" id="JAEUBD010000095">
    <property type="protein sequence ID" value="KAH3677742.1"/>
    <property type="molecule type" value="Genomic_DNA"/>
</dbReference>
<feature type="transmembrane region" description="Helical" evidence="7">
    <location>
        <begin position="555"/>
        <end position="572"/>
    </location>
</feature>
<dbReference type="Proteomes" id="UP000788993">
    <property type="component" value="Unassembled WGS sequence"/>
</dbReference>
<feature type="transmembrane region" description="Helical" evidence="7">
    <location>
        <begin position="325"/>
        <end position="344"/>
    </location>
</feature>
<keyword evidence="5 7" id="KW-0472">Membrane</keyword>
<dbReference type="SMART" id="SM00173">
    <property type="entry name" value="RAS"/>
    <property type="match status" value="1"/>
</dbReference>
<feature type="transmembrane region" description="Helical" evidence="7">
    <location>
        <begin position="514"/>
        <end position="535"/>
    </location>
</feature>
<dbReference type="InterPro" id="IPR036291">
    <property type="entry name" value="NAD(P)-bd_dom_sf"/>
</dbReference>
<dbReference type="PROSITE" id="PS51421">
    <property type="entry name" value="RAS"/>
    <property type="match status" value="1"/>
</dbReference>
<feature type="transmembrane region" description="Helical" evidence="7">
    <location>
        <begin position="376"/>
        <end position="399"/>
    </location>
</feature>
<evidence type="ECO:0000256" key="5">
    <source>
        <dbReference type="ARBA" id="ARBA00023136"/>
    </source>
</evidence>
<dbReference type="GO" id="GO:0022857">
    <property type="term" value="F:transmembrane transporter activity"/>
    <property type="evidence" value="ECO:0007669"/>
    <property type="project" value="InterPro"/>
</dbReference>
<gene>
    <name evidence="9" type="ORF">OGATHE_000396</name>
</gene>
<evidence type="ECO:0000256" key="2">
    <source>
        <dbReference type="ARBA" id="ARBA00022448"/>
    </source>
</evidence>
<dbReference type="PROSITE" id="PS50850">
    <property type="entry name" value="MFS"/>
    <property type="match status" value="1"/>
</dbReference>
<feature type="transmembrane region" description="Helical" evidence="7">
    <location>
        <begin position="967"/>
        <end position="986"/>
    </location>
</feature>
<dbReference type="SUPFAM" id="SSF52540">
    <property type="entry name" value="P-loop containing nucleoside triphosphate hydrolases"/>
    <property type="match status" value="1"/>
</dbReference>
<dbReference type="InterPro" id="IPR027417">
    <property type="entry name" value="P-loop_NTPase"/>
</dbReference>
<organism evidence="9 10">
    <name type="scientific">Ogataea polymorpha</name>
    <dbReference type="NCBI Taxonomy" id="460523"/>
    <lineage>
        <taxon>Eukaryota</taxon>
        <taxon>Fungi</taxon>
        <taxon>Dikarya</taxon>
        <taxon>Ascomycota</taxon>
        <taxon>Saccharomycotina</taxon>
        <taxon>Pichiomycetes</taxon>
        <taxon>Pichiales</taxon>
        <taxon>Pichiaceae</taxon>
        <taxon>Ogataea</taxon>
    </lineage>
</organism>
<dbReference type="SUPFAM" id="SSF103473">
    <property type="entry name" value="MFS general substrate transporter"/>
    <property type="match status" value="1"/>
</dbReference>
<feature type="region of interest" description="Disordered" evidence="6">
    <location>
        <begin position="163"/>
        <end position="199"/>
    </location>
</feature>
<evidence type="ECO:0000256" key="1">
    <source>
        <dbReference type="ARBA" id="ARBA00004141"/>
    </source>
</evidence>
<feature type="transmembrane region" description="Helical" evidence="7">
    <location>
        <begin position="411"/>
        <end position="433"/>
    </location>
</feature>
<keyword evidence="3 7" id="KW-0812">Transmembrane</keyword>
<keyword evidence="10" id="KW-1185">Reference proteome</keyword>
<dbReference type="SMART" id="SM00174">
    <property type="entry name" value="RHO"/>
    <property type="match status" value="1"/>
</dbReference>
<dbReference type="Pfam" id="PF07690">
    <property type="entry name" value="MFS_1"/>
    <property type="match status" value="1"/>
</dbReference>
<dbReference type="PROSITE" id="PS51419">
    <property type="entry name" value="RAB"/>
    <property type="match status" value="1"/>
</dbReference>
<keyword evidence="4 7" id="KW-1133">Transmembrane helix</keyword>
<dbReference type="GO" id="GO:0005886">
    <property type="term" value="C:plasma membrane"/>
    <property type="evidence" value="ECO:0007669"/>
    <property type="project" value="TreeGrafter"/>
</dbReference>
<feature type="compositionally biased region" description="Basic and acidic residues" evidence="6">
    <location>
        <begin position="167"/>
        <end position="181"/>
    </location>
</feature>
<dbReference type="InterPro" id="IPR002347">
    <property type="entry name" value="SDR_fam"/>
</dbReference>
<keyword evidence="2" id="KW-0813">Transport</keyword>
<proteinExistence type="predicted"/>
<dbReference type="SUPFAM" id="SSF51735">
    <property type="entry name" value="NAD(P)-binding Rossmann-fold domains"/>
    <property type="match status" value="1"/>
</dbReference>
<dbReference type="Pfam" id="PF00071">
    <property type="entry name" value="Ras"/>
    <property type="match status" value="1"/>
</dbReference>
<evidence type="ECO:0000256" key="6">
    <source>
        <dbReference type="SAM" id="MobiDB-lite"/>
    </source>
</evidence>
<feature type="transmembrane region" description="Helical" evidence="7">
    <location>
        <begin position="445"/>
        <end position="466"/>
    </location>
</feature>
<dbReference type="InterPro" id="IPR001806">
    <property type="entry name" value="Small_GTPase"/>
</dbReference>
<dbReference type="InterPro" id="IPR011701">
    <property type="entry name" value="MFS"/>
</dbReference>
<dbReference type="Gene3D" id="3.40.50.300">
    <property type="entry name" value="P-loop containing nucleotide triphosphate hydrolases"/>
    <property type="match status" value="1"/>
</dbReference>
<comment type="subcellular location">
    <subcellularLocation>
        <location evidence="1">Membrane</location>
        <topology evidence="1">Multi-pass membrane protein</topology>
    </subcellularLocation>
</comment>
<protein>
    <recommendedName>
        <fullName evidence="8">Major facilitator superfamily (MFS) profile domain-containing protein</fullName>
    </recommendedName>
</protein>
<dbReference type="SMART" id="SM00175">
    <property type="entry name" value="RAB"/>
    <property type="match status" value="1"/>
</dbReference>
<dbReference type="PANTHER" id="PTHR43791">
    <property type="entry name" value="PERMEASE-RELATED"/>
    <property type="match status" value="1"/>
</dbReference>
<dbReference type="PROSITE" id="PS51420">
    <property type="entry name" value="RHO"/>
    <property type="match status" value="1"/>
</dbReference>
<dbReference type="InterPro" id="IPR036259">
    <property type="entry name" value="MFS_trans_sf"/>
</dbReference>
<evidence type="ECO:0000256" key="4">
    <source>
        <dbReference type="ARBA" id="ARBA00022989"/>
    </source>
</evidence>
<feature type="transmembrane region" description="Helical" evidence="7">
    <location>
        <begin position="640"/>
        <end position="659"/>
    </location>
</feature>
<sequence>MGQLGSGKSTLVLQYVQSQFVEEIDSNVQDLYKKEVVIDGQHYQLNILDIVDTDYGLDLKTENMLRESQVILMVYSVVSETSFNSVLMRVVHVRSILEGRHVPIILVGSKADLENCRQVSSSSGLQLARELGLSAFLECSAKTKYQIDEVFETAVRQTLAQVVEPTRSTEADSQRDTERPTESCIPEGAEGQTGAGTQNEPLNAVQEANPASRSAARASSSDRCFMSSIPSLEKKYELDENIVSDEKQSHDSVLSESEMDQKVKLLAEEHNIKHKKLMWKIDLCVVPPFCLLYFLAFLDRVNISNAKIYGMQDALNLQKQQFNTALTVFFVPYIVFEVISNYCLKIVKPHAWMSTMIVLFGVVTIGTAFVKTFGGLVATRVLLGIFEAGSFPGIFYILANFYTKREAQRRFSIFFSCTSVAGGCGGAIAYRLYDLNGVHGLSAWQWIYIVEGTISAGLGILLFFLITDFPEDAKYLTKNETTFLKKKLEVYSGNSGFEIKQTVKDVLEVFKDPMLYVGALIYFCLTVPSYSYAYFAPSIIKLLGYTAMNAQAHSIYPWLTSLGFSIILAFVSDFHGIRLPYAILAASVAIAGEAMILGGGEHLHVKYGGCFLVASGLYTCMPIVVCWISLNFSGHIRKSVGTAFVIGFGNIGGIISSFIFPDSEAPDYKKGLGICIGFTGLAMLFILAYFAILVHRNRNKMTAASLAKWESYDERTRIMKGDLNPYIKYFLMFSPDDLPYFDPHTKRRVCFISGGNSGIGYYTVLHLYLHGYVVYLGGRNKNRVETAIQSLKQEALTRRKDPLHALGELYFLEIDLLNLSSVEKAMAEFKTREKTLHLLINNAGIMAVPFSLTKDNFEIQLQTNYISHFLITNRLLPLMLNPSLVQDPRIIYISSVGHWFTFFPFKMDYQFNYRPNIIFTWFRYGLAKTAGMQFINRVAKIHPQILCVSVHPGFVMNTNLFSHFTRLPFIGLLFWVFFQIFGYFFGISNEEGSYATLRCALSDELTPQKDNEKFFVSYGKEHQPSYLAKSSYYAANNWAWTVAELEKRGIKI</sequence>
<dbReference type="Pfam" id="PF00106">
    <property type="entry name" value="adh_short"/>
    <property type="match status" value="1"/>
</dbReference>
<dbReference type="GO" id="GO:0005525">
    <property type="term" value="F:GTP binding"/>
    <property type="evidence" value="ECO:0007669"/>
    <property type="project" value="InterPro"/>
</dbReference>